<evidence type="ECO:0000313" key="4">
    <source>
        <dbReference type="EMBL" id="MDT0441440.1"/>
    </source>
</evidence>
<dbReference type="SUPFAM" id="SSF53474">
    <property type="entry name" value="alpha/beta-Hydrolases"/>
    <property type="match status" value="1"/>
</dbReference>
<sequence>MTSVSSTQETWLRRFQKATPGALTLVCLPHAGGSAPYFLPLARALAPAVDVVSVQYPGRQDRRREPAPESLDILADQLFDVLDAKPGTPLVLFGHSMGAILAYEVARRMEREADDVPLGVIVSGRRSPSRHRDESVHRRDDKGIIAEMQELSGTDPGIFADEELMQLVLPTLRADYRAVETYRHRSGTPLRAPVSVLTGASDPRVTEEEARAWEEVTTGAFSLRIFPGGHFYLNSKQQEVTAAIKESIAAFKSAAG</sequence>
<dbReference type="Gene3D" id="3.40.50.1820">
    <property type="entry name" value="alpha/beta hydrolase"/>
    <property type="match status" value="1"/>
</dbReference>
<proteinExistence type="inferred from homology"/>
<dbReference type="SMART" id="SM00824">
    <property type="entry name" value="PKS_TE"/>
    <property type="match status" value="1"/>
</dbReference>
<protein>
    <submittedName>
        <fullName evidence="4">Alpha/beta fold hydrolase</fullName>
    </submittedName>
</protein>
<evidence type="ECO:0000313" key="5">
    <source>
        <dbReference type="Proteomes" id="UP001183615"/>
    </source>
</evidence>
<name>A0ABU2S049_9ACTN</name>
<dbReference type="EMBL" id="JAVREV010000001">
    <property type="protein sequence ID" value="MDT0441440.1"/>
    <property type="molecule type" value="Genomic_DNA"/>
</dbReference>
<accession>A0ABU2S049</accession>
<dbReference type="PANTHER" id="PTHR11487">
    <property type="entry name" value="THIOESTERASE"/>
    <property type="match status" value="1"/>
</dbReference>
<comment type="similarity">
    <text evidence="1">Belongs to the thioesterase family.</text>
</comment>
<comment type="caution">
    <text evidence="4">The sequence shown here is derived from an EMBL/GenBank/DDBJ whole genome shotgun (WGS) entry which is preliminary data.</text>
</comment>
<dbReference type="GO" id="GO:0016787">
    <property type="term" value="F:hydrolase activity"/>
    <property type="evidence" value="ECO:0007669"/>
    <property type="project" value="UniProtKB-KW"/>
</dbReference>
<evidence type="ECO:0000256" key="1">
    <source>
        <dbReference type="ARBA" id="ARBA00007169"/>
    </source>
</evidence>
<reference evidence="5" key="1">
    <citation type="submission" date="2023-07" db="EMBL/GenBank/DDBJ databases">
        <title>30 novel species of actinomycetes from the DSMZ collection.</title>
        <authorList>
            <person name="Nouioui I."/>
        </authorList>
    </citation>
    <scope>NUCLEOTIDE SEQUENCE [LARGE SCALE GENOMIC DNA]</scope>
    <source>
        <strain evidence="5">DSM 41886</strain>
    </source>
</reference>
<evidence type="ECO:0000259" key="3">
    <source>
        <dbReference type="SMART" id="SM00824"/>
    </source>
</evidence>
<evidence type="ECO:0000256" key="2">
    <source>
        <dbReference type="ARBA" id="ARBA00022801"/>
    </source>
</evidence>
<dbReference type="Proteomes" id="UP001183615">
    <property type="component" value="Unassembled WGS sequence"/>
</dbReference>
<keyword evidence="5" id="KW-1185">Reference proteome</keyword>
<keyword evidence="2 4" id="KW-0378">Hydrolase</keyword>
<dbReference type="InterPro" id="IPR012223">
    <property type="entry name" value="TEII"/>
</dbReference>
<organism evidence="4 5">
    <name type="scientific">Streptomyces johnsoniae</name>
    <dbReference type="NCBI Taxonomy" id="3075532"/>
    <lineage>
        <taxon>Bacteria</taxon>
        <taxon>Bacillati</taxon>
        <taxon>Actinomycetota</taxon>
        <taxon>Actinomycetes</taxon>
        <taxon>Kitasatosporales</taxon>
        <taxon>Streptomycetaceae</taxon>
        <taxon>Streptomyces</taxon>
    </lineage>
</organism>
<gene>
    <name evidence="4" type="ORF">RM779_02330</name>
</gene>
<dbReference type="InterPro" id="IPR020802">
    <property type="entry name" value="TesA-like"/>
</dbReference>
<dbReference type="RefSeq" id="WP_311615211.1">
    <property type="nucleotide sequence ID" value="NZ_JAVREV010000001.1"/>
</dbReference>
<dbReference type="PANTHER" id="PTHR11487:SF0">
    <property type="entry name" value="S-ACYL FATTY ACID SYNTHASE THIOESTERASE, MEDIUM CHAIN"/>
    <property type="match status" value="1"/>
</dbReference>
<dbReference type="InterPro" id="IPR001031">
    <property type="entry name" value="Thioesterase"/>
</dbReference>
<dbReference type="Pfam" id="PF00975">
    <property type="entry name" value="Thioesterase"/>
    <property type="match status" value="1"/>
</dbReference>
<dbReference type="InterPro" id="IPR029058">
    <property type="entry name" value="AB_hydrolase_fold"/>
</dbReference>
<feature type="domain" description="Thioesterase TesA-like" evidence="3">
    <location>
        <begin position="26"/>
        <end position="248"/>
    </location>
</feature>